<name>A0A852UVD3_9ACTN</name>
<evidence type="ECO:0000313" key="2">
    <source>
        <dbReference type="Proteomes" id="UP000576393"/>
    </source>
</evidence>
<accession>A0A852UVD3</accession>
<dbReference type="RefSeq" id="WP_179823599.1">
    <property type="nucleotide sequence ID" value="NZ_CP192034.1"/>
</dbReference>
<gene>
    <name evidence="1" type="ORF">HDA43_003858</name>
</gene>
<dbReference type="EMBL" id="JACCCO010000002">
    <property type="protein sequence ID" value="NYF41657.1"/>
    <property type="molecule type" value="Genomic_DNA"/>
</dbReference>
<keyword evidence="2" id="KW-1185">Reference proteome</keyword>
<dbReference type="Gene3D" id="3.30.2310.20">
    <property type="entry name" value="RelE-like"/>
    <property type="match status" value="1"/>
</dbReference>
<evidence type="ECO:0008006" key="3">
    <source>
        <dbReference type="Google" id="ProtNLM"/>
    </source>
</evidence>
<dbReference type="AlphaFoldDB" id="A0A852UVD3"/>
<sequence>MKHRLLLTPAVRELLRAAAPGLRATIADTLLDLTADPEPIGARPYGGIPDAFEFRAETFRLVYTRGGDHVSVWVLQVNT</sequence>
<proteinExistence type="predicted"/>
<protein>
    <recommendedName>
        <fullName evidence="3">Type II toxin-antitoxin system RelE/ParE family toxin</fullName>
    </recommendedName>
</protein>
<evidence type="ECO:0000313" key="1">
    <source>
        <dbReference type="EMBL" id="NYF41657.1"/>
    </source>
</evidence>
<dbReference type="Proteomes" id="UP000576393">
    <property type="component" value="Unassembled WGS sequence"/>
</dbReference>
<dbReference type="InterPro" id="IPR035093">
    <property type="entry name" value="RelE/ParE_toxin_dom_sf"/>
</dbReference>
<comment type="caution">
    <text evidence="1">The sequence shown here is derived from an EMBL/GenBank/DDBJ whole genome shotgun (WGS) entry which is preliminary data.</text>
</comment>
<dbReference type="SUPFAM" id="SSF143011">
    <property type="entry name" value="RelE-like"/>
    <property type="match status" value="1"/>
</dbReference>
<reference evidence="1 2" key="1">
    <citation type="submission" date="2020-07" db="EMBL/GenBank/DDBJ databases">
        <title>Sequencing the genomes of 1000 actinobacteria strains.</title>
        <authorList>
            <person name="Klenk H.-P."/>
        </authorList>
    </citation>
    <scope>NUCLEOTIDE SEQUENCE [LARGE SCALE GENOMIC DNA]</scope>
    <source>
        <strain evidence="1 2">DSM 45763</strain>
    </source>
</reference>
<organism evidence="1 2">
    <name type="scientific">Streptosporangium sandarakinum</name>
    <dbReference type="NCBI Taxonomy" id="1260955"/>
    <lineage>
        <taxon>Bacteria</taxon>
        <taxon>Bacillati</taxon>
        <taxon>Actinomycetota</taxon>
        <taxon>Actinomycetes</taxon>
        <taxon>Streptosporangiales</taxon>
        <taxon>Streptosporangiaceae</taxon>
        <taxon>Streptosporangium</taxon>
    </lineage>
</organism>